<accession>A0ABP3XK26</accession>
<feature type="transmembrane region" description="Helical" evidence="1">
    <location>
        <begin position="12"/>
        <end position="29"/>
    </location>
</feature>
<keyword evidence="1" id="KW-0812">Transmembrane</keyword>
<name>A0ABP3XK26_9SPHN</name>
<keyword evidence="3" id="KW-1185">Reference proteome</keyword>
<dbReference type="Proteomes" id="UP001500738">
    <property type="component" value="Unassembled WGS sequence"/>
</dbReference>
<sequence length="147" mass="16556">MKMDVAVKTPWHLWVVGGLSLLWNLFPVVDFSMTNMQNEFWLSQYNEAQRAFFLSTPLWANIGWALGGFGSFIGSLLLLLRSRNALTAFLVSAAGLAVVSYYQLVQNGERLKQLLGDIPLYTTITVWVVLLALILYARSMKVKGILR</sequence>
<evidence type="ECO:0000313" key="3">
    <source>
        <dbReference type="Proteomes" id="UP001500738"/>
    </source>
</evidence>
<protein>
    <recommendedName>
        <fullName evidence="4">Sugar transporter</fullName>
    </recommendedName>
</protein>
<proteinExistence type="predicted"/>
<feature type="transmembrane region" description="Helical" evidence="1">
    <location>
        <begin position="86"/>
        <end position="106"/>
    </location>
</feature>
<comment type="caution">
    <text evidence="2">The sequence shown here is derived from an EMBL/GenBank/DDBJ whole genome shotgun (WGS) entry which is preliminary data.</text>
</comment>
<evidence type="ECO:0000313" key="2">
    <source>
        <dbReference type="EMBL" id="GAA0864856.1"/>
    </source>
</evidence>
<dbReference type="EMBL" id="BAAAFE010000007">
    <property type="protein sequence ID" value="GAA0864856.1"/>
    <property type="molecule type" value="Genomic_DNA"/>
</dbReference>
<gene>
    <name evidence="2" type="ORF">GCM10009115_21080</name>
</gene>
<keyword evidence="1" id="KW-0472">Membrane</keyword>
<reference evidence="3" key="1">
    <citation type="journal article" date="2019" name="Int. J. Syst. Evol. Microbiol.">
        <title>The Global Catalogue of Microorganisms (GCM) 10K type strain sequencing project: providing services to taxonomists for standard genome sequencing and annotation.</title>
        <authorList>
            <consortium name="The Broad Institute Genomics Platform"/>
            <consortium name="The Broad Institute Genome Sequencing Center for Infectious Disease"/>
            <person name="Wu L."/>
            <person name="Ma J."/>
        </authorList>
    </citation>
    <scope>NUCLEOTIDE SEQUENCE [LARGE SCALE GENOMIC DNA]</scope>
    <source>
        <strain evidence="3">JCM 15910</strain>
    </source>
</reference>
<organism evidence="2 3">
    <name type="scientific">Sphingopyxis soli</name>
    <dbReference type="NCBI Taxonomy" id="592051"/>
    <lineage>
        <taxon>Bacteria</taxon>
        <taxon>Pseudomonadati</taxon>
        <taxon>Pseudomonadota</taxon>
        <taxon>Alphaproteobacteria</taxon>
        <taxon>Sphingomonadales</taxon>
        <taxon>Sphingomonadaceae</taxon>
        <taxon>Sphingopyxis</taxon>
    </lineage>
</organism>
<feature type="transmembrane region" description="Helical" evidence="1">
    <location>
        <begin position="118"/>
        <end position="137"/>
    </location>
</feature>
<evidence type="ECO:0008006" key="4">
    <source>
        <dbReference type="Google" id="ProtNLM"/>
    </source>
</evidence>
<keyword evidence="1" id="KW-1133">Transmembrane helix</keyword>
<evidence type="ECO:0000256" key="1">
    <source>
        <dbReference type="SAM" id="Phobius"/>
    </source>
</evidence>
<feature type="transmembrane region" description="Helical" evidence="1">
    <location>
        <begin position="58"/>
        <end position="79"/>
    </location>
</feature>